<dbReference type="GO" id="GO:0016620">
    <property type="term" value="F:oxidoreductase activity, acting on the aldehyde or oxo group of donors, NAD or NADP as acceptor"/>
    <property type="evidence" value="ECO:0007669"/>
    <property type="project" value="InterPro"/>
</dbReference>
<evidence type="ECO:0000256" key="2">
    <source>
        <dbReference type="ARBA" id="ARBA00023002"/>
    </source>
</evidence>
<keyword evidence="8" id="KW-1185">Reference proteome</keyword>
<accession>A0A7I9V3F6</accession>
<reference evidence="8" key="1">
    <citation type="submission" date="2019-06" db="EMBL/GenBank/DDBJ databases">
        <title>Gordonia isolated from sludge of a wastewater treatment plant.</title>
        <authorList>
            <person name="Tamura T."/>
            <person name="Aoyama K."/>
            <person name="Kang Y."/>
            <person name="Saito S."/>
            <person name="Akiyama N."/>
            <person name="Yazawa K."/>
            <person name="Gonoi T."/>
            <person name="Mikami Y."/>
        </authorList>
    </citation>
    <scope>NUCLEOTIDE SEQUENCE [LARGE SCALE GENOMIC DNA]</scope>
    <source>
        <strain evidence="8">NBRC 107696</strain>
    </source>
</reference>
<dbReference type="Proteomes" id="UP000444960">
    <property type="component" value="Unassembled WGS sequence"/>
</dbReference>
<dbReference type="Gene3D" id="3.40.309.10">
    <property type="entry name" value="Aldehyde Dehydrogenase, Chain A, domain 2"/>
    <property type="match status" value="1"/>
</dbReference>
<dbReference type="Gene3D" id="3.40.605.10">
    <property type="entry name" value="Aldehyde Dehydrogenase, Chain A, domain 1"/>
    <property type="match status" value="1"/>
</dbReference>
<evidence type="ECO:0000256" key="4">
    <source>
        <dbReference type="RuleBase" id="RU003345"/>
    </source>
</evidence>
<dbReference type="InterPro" id="IPR015590">
    <property type="entry name" value="Aldehyde_DH_dom"/>
</dbReference>
<proteinExistence type="inferred from homology"/>
<feature type="compositionally biased region" description="Basic and acidic residues" evidence="5">
    <location>
        <begin position="676"/>
        <end position="707"/>
    </location>
</feature>
<feature type="compositionally biased region" description="Basic residues" evidence="5">
    <location>
        <begin position="708"/>
        <end position="732"/>
    </location>
</feature>
<keyword evidence="2 4" id="KW-0560">Oxidoreductase</keyword>
<dbReference type="InterPro" id="IPR016161">
    <property type="entry name" value="Ald_DH/histidinol_DH"/>
</dbReference>
<evidence type="ECO:0000259" key="6">
    <source>
        <dbReference type="Pfam" id="PF00171"/>
    </source>
</evidence>
<dbReference type="InterPro" id="IPR016163">
    <property type="entry name" value="Ald_DH_C"/>
</dbReference>
<evidence type="ECO:0000256" key="3">
    <source>
        <dbReference type="PROSITE-ProRule" id="PRU10007"/>
    </source>
</evidence>
<comment type="similarity">
    <text evidence="1 4">Belongs to the aldehyde dehydrogenase family.</text>
</comment>
<dbReference type="PANTHER" id="PTHR11699">
    <property type="entry name" value="ALDEHYDE DEHYDROGENASE-RELATED"/>
    <property type="match status" value="1"/>
</dbReference>
<dbReference type="InterPro" id="IPR016162">
    <property type="entry name" value="Ald_DH_N"/>
</dbReference>
<feature type="active site" evidence="3">
    <location>
        <position position="265"/>
    </location>
</feature>
<evidence type="ECO:0000256" key="1">
    <source>
        <dbReference type="ARBA" id="ARBA00009986"/>
    </source>
</evidence>
<dbReference type="Pfam" id="PF00171">
    <property type="entry name" value="Aldedh"/>
    <property type="match status" value="1"/>
</dbReference>
<gene>
    <name evidence="7" type="ORF">nbrc107696_00070</name>
</gene>
<feature type="compositionally biased region" description="Basic and acidic residues" evidence="5">
    <location>
        <begin position="637"/>
        <end position="646"/>
    </location>
</feature>
<feature type="compositionally biased region" description="Basic residues" evidence="5">
    <location>
        <begin position="599"/>
        <end position="611"/>
    </location>
</feature>
<evidence type="ECO:0000313" key="8">
    <source>
        <dbReference type="Proteomes" id="UP000444960"/>
    </source>
</evidence>
<dbReference type="SUPFAM" id="SSF53720">
    <property type="entry name" value="ALDH-like"/>
    <property type="match status" value="1"/>
</dbReference>
<organism evidence="7 8">
    <name type="scientific">Gordonia spumicola</name>
    <dbReference type="NCBI Taxonomy" id="589161"/>
    <lineage>
        <taxon>Bacteria</taxon>
        <taxon>Bacillati</taxon>
        <taxon>Actinomycetota</taxon>
        <taxon>Actinomycetes</taxon>
        <taxon>Mycobacteriales</taxon>
        <taxon>Gordoniaceae</taxon>
        <taxon>Gordonia</taxon>
    </lineage>
</organism>
<feature type="region of interest" description="Disordered" evidence="5">
    <location>
        <begin position="507"/>
        <end position="563"/>
    </location>
</feature>
<feature type="region of interest" description="Disordered" evidence="5">
    <location>
        <begin position="599"/>
        <end position="732"/>
    </location>
</feature>
<dbReference type="FunFam" id="3.40.309.10:FF:000012">
    <property type="entry name" value="Betaine aldehyde dehydrogenase"/>
    <property type="match status" value="1"/>
</dbReference>
<protein>
    <recommendedName>
        <fullName evidence="6">Aldehyde dehydrogenase domain-containing protein</fullName>
    </recommendedName>
</protein>
<feature type="domain" description="Aldehyde dehydrogenase" evidence="6">
    <location>
        <begin position="26"/>
        <end position="489"/>
    </location>
</feature>
<comment type="caution">
    <text evidence="7">The sequence shown here is derived from an EMBL/GenBank/DDBJ whole genome shotgun (WGS) entry which is preliminary data.</text>
</comment>
<feature type="compositionally biased region" description="Basic residues" evidence="5">
    <location>
        <begin position="653"/>
        <end position="668"/>
    </location>
</feature>
<evidence type="ECO:0000313" key="7">
    <source>
        <dbReference type="EMBL" id="GED99560.1"/>
    </source>
</evidence>
<dbReference type="PROSITE" id="PS00687">
    <property type="entry name" value="ALDEHYDE_DEHYDR_GLU"/>
    <property type="match status" value="1"/>
</dbReference>
<evidence type="ECO:0000256" key="5">
    <source>
        <dbReference type="SAM" id="MobiDB-lite"/>
    </source>
</evidence>
<dbReference type="FunFam" id="3.40.605.10:FF:000007">
    <property type="entry name" value="NAD/NADP-dependent betaine aldehyde dehydrogenase"/>
    <property type="match status" value="1"/>
</dbReference>
<dbReference type="EMBL" id="BJOV01000001">
    <property type="protein sequence ID" value="GED99560.1"/>
    <property type="molecule type" value="Genomic_DNA"/>
</dbReference>
<dbReference type="InterPro" id="IPR029510">
    <property type="entry name" value="Ald_DH_CS_GLU"/>
</dbReference>
<name>A0A7I9V3F6_9ACTN</name>
<dbReference type="AlphaFoldDB" id="A0A7I9V3F6"/>
<sequence length="732" mass="78666">MSDATTWRDLAAAIPSSHGMWGRGAWAEAAGGHTLALHDPWTDSDFTTVPAAASDDVDRVVADAGATFAAGSWSRVSPAERGRVLIAWAGLIEVHADELAVLVSREMGKPVRDARDIEVASTAKTLRWYGELADKLMDSSPRGLPDALALVTREPVGVVAAITPWNFPLSLAMLKIAPALMAGNSVVLKPALQTSASSLRLAELSREAGLPDGVLSVVTGRGSTVGTALARHSAVSCLTFTGSTEVGLGLLADSAASNGKTVSLELGGKSPNIVFADAPDLEKAIDTAVWAFTFNSGQMCTAGTRLYVERAVYDDVLAGICDRVARLTVGDPLDPATDLGPLSSRSQCATVLEYIDSGLRAGARLAAGSADALDPDRSTVAPAVFTDVRADMQIVREEIFGPVVAVAPFDDEAQALSMANETDFGLAASVWTSDVSRIHRMSRGIEAGNVWVNSYEEGVPSTPFGGRKLSGNGADKGVYALDKYTHLKHTWIALGRNHAEHVTAAVPGRGARPTRDPDLGARRAGSRRSCSSTFISQASVVRTSTRSRGSGPRPARQCSATRHPCGATCRRPGAFAAARRPRRHLSECVLRRVPLLPRRSSHPVHRAGKHARASDARADRRRWKVGASDGGNRCVRHRDGGAREVTRPSSRQHATRAGRSPRLRRRHRYECGVPQRRGEAGVERRGTRLWRDRDRGDPGRPSRGRRDDRRRRHRPRSSGSRSRFRGYRRGGR</sequence>
<feature type="compositionally biased region" description="Low complexity" evidence="5">
    <location>
        <begin position="527"/>
        <end position="557"/>
    </location>
</feature>